<evidence type="ECO:0000313" key="2">
    <source>
        <dbReference type="Proteomes" id="UP001431783"/>
    </source>
</evidence>
<dbReference type="EMBL" id="JARQZJ010000036">
    <property type="protein sequence ID" value="KAK9876386.1"/>
    <property type="molecule type" value="Genomic_DNA"/>
</dbReference>
<protein>
    <submittedName>
        <fullName evidence="1">Uncharacterized protein</fullName>
    </submittedName>
</protein>
<gene>
    <name evidence="1" type="ORF">WA026_012697</name>
</gene>
<dbReference type="Proteomes" id="UP001431783">
    <property type="component" value="Unassembled WGS sequence"/>
</dbReference>
<comment type="caution">
    <text evidence="1">The sequence shown here is derived from an EMBL/GenBank/DDBJ whole genome shotgun (WGS) entry which is preliminary data.</text>
</comment>
<dbReference type="AlphaFoldDB" id="A0AAW1TXR9"/>
<evidence type="ECO:0000313" key="1">
    <source>
        <dbReference type="EMBL" id="KAK9876386.1"/>
    </source>
</evidence>
<name>A0AAW1TXR9_9CUCU</name>
<proteinExistence type="predicted"/>
<sequence>MSRNDKHIKNPSNPTKAMWSSITLDLTWVNKRTTVIYLDEFDDYFSSIAVDISECLLEHKSWTTVLQWTFYLGAFERLAHDILLMKLEEYIMCYSAALMRAAQHLCHPICLVDSSLIPREEGSSSGMSSVRFDAGIYHFYCLSMISKSSCGRLKLFHLHDSTISVCGKDIDAVGLPSEAAMSTAQRPSDHLTSNDFLNADVSVHHREINMIELQFSDDQEITNEAGNLSQVLASMGIDVYIPIRRLLTSEGVIDNVGPSITLEDIINTADSRNKIIDAQQLNKRILNVEEVTYQQSKYWLITFEGRNILEMIENISYLEALKLVPKSYSPGLYPSSQVFEGPFHTPQMYPPISSQRDTQSAEDAQIVSVHNRKMLQRNSTETSISFSA</sequence>
<reference evidence="1 2" key="1">
    <citation type="submission" date="2023-03" db="EMBL/GenBank/DDBJ databases">
        <title>Genome insight into feeding habits of ladybird beetles.</title>
        <authorList>
            <person name="Li H.-S."/>
            <person name="Huang Y.-H."/>
            <person name="Pang H."/>
        </authorList>
    </citation>
    <scope>NUCLEOTIDE SEQUENCE [LARGE SCALE GENOMIC DNA]</scope>
    <source>
        <strain evidence="1">SYSU_2023b</strain>
        <tissue evidence="1">Whole body</tissue>
    </source>
</reference>
<keyword evidence="2" id="KW-1185">Reference proteome</keyword>
<organism evidence="1 2">
    <name type="scientific">Henosepilachna vigintioctopunctata</name>
    <dbReference type="NCBI Taxonomy" id="420089"/>
    <lineage>
        <taxon>Eukaryota</taxon>
        <taxon>Metazoa</taxon>
        <taxon>Ecdysozoa</taxon>
        <taxon>Arthropoda</taxon>
        <taxon>Hexapoda</taxon>
        <taxon>Insecta</taxon>
        <taxon>Pterygota</taxon>
        <taxon>Neoptera</taxon>
        <taxon>Endopterygota</taxon>
        <taxon>Coleoptera</taxon>
        <taxon>Polyphaga</taxon>
        <taxon>Cucujiformia</taxon>
        <taxon>Coccinelloidea</taxon>
        <taxon>Coccinellidae</taxon>
        <taxon>Epilachninae</taxon>
        <taxon>Epilachnini</taxon>
        <taxon>Henosepilachna</taxon>
    </lineage>
</organism>
<accession>A0AAW1TXR9</accession>